<proteinExistence type="predicted"/>
<organism evidence="1 2">
    <name type="scientific">Dorcoceras hygrometricum</name>
    <dbReference type="NCBI Taxonomy" id="472368"/>
    <lineage>
        <taxon>Eukaryota</taxon>
        <taxon>Viridiplantae</taxon>
        <taxon>Streptophyta</taxon>
        <taxon>Embryophyta</taxon>
        <taxon>Tracheophyta</taxon>
        <taxon>Spermatophyta</taxon>
        <taxon>Magnoliopsida</taxon>
        <taxon>eudicotyledons</taxon>
        <taxon>Gunneridae</taxon>
        <taxon>Pentapetalae</taxon>
        <taxon>asterids</taxon>
        <taxon>lamiids</taxon>
        <taxon>Lamiales</taxon>
        <taxon>Gesneriaceae</taxon>
        <taxon>Didymocarpoideae</taxon>
        <taxon>Trichosporeae</taxon>
        <taxon>Loxocarpinae</taxon>
        <taxon>Dorcoceras</taxon>
    </lineage>
</organism>
<accession>A0A2Z7API8</accession>
<dbReference type="EMBL" id="KV014917">
    <property type="protein sequence ID" value="KZV21237.1"/>
    <property type="molecule type" value="Genomic_DNA"/>
</dbReference>
<gene>
    <name evidence="1" type="ORF">F511_23192</name>
</gene>
<dbReference type="AlphaFoldDB" id="A0A2Z7API8"/>
<reference evidence="1 2" key="1">
    <citation type="journal article" date="2015" name="Proc. Natl. Acad. Sci. U.S.A.">
        <title>The resurrection genome of Boea hygrometrica: A blueprint for survival of dehydration.</title>
        <authorList>
            <person name="Xiao L."/>
            <person name="Yang G."/>
            <person name="Zhang L."/>
            <person name="Yang X."/>
            <person name="Zhao S."/>
            <person name="Ji Z."/>
            <person name="Zhou Q."/>
            <person name="Hu M."/>
            <person name="Wang Y."/>
            <person name="Chen M."/>
            <person name="Xu Y."/>
            <person name="Jin H."/>
            <person name="Xiao X."/>
            <person name="Hu G."/>
            <person name="Bao F."/>
            <person name="Hu Y."/>
            <person name="Wan P."/>
            <person name="Li L."/>
            <person name="Deng X."/>
            <person name="Kuang T."/>
            <person name="Xiang C."/>
            <person name="Zhu J.K."/>
            <person name="Oliver M.J."/>
            <person name="He Y."/>
        </authorList>
    </citation>
    <scope>NUCLEOTIDE SEQUENCE [LARGE SCALE GENOMIC DNA]</scope>
    <source>
        <strain evidence="2">cv. XS01</strain>
    </source>
</reference>
<protein>
    <submittedName>
        <fullName evidence="1">Uncharacterized protein</fullName>
    </submittedName>
</protein>
<dbReference type="Proteomes" id="UP000250235">
    <property type="component" value="Unassembled WGS sequence"/>
</dbReference>
<keyword evidence="2" id="KW-1185">Reference proteome</keyword>
<name>A0A2Z7API8_9LAMI</name>
<sequence>MDLINKCYFSRWSLRKDSADGIRVEFYRVLLRSSKRRRFDKLERRRGVHSIVSADEVFSRYFVEEVQQLVTHAVSLFDLQDVCMVIGSLATLDLPMVVDLIGIFELKGSYCMLTMTDGSCSYQ</sequence>
<evidence type="ECO:0000313" key="1">
    <source>
        <dbReference type="EMBL" id="KZV21237.1"/>
    </source>
</evidence>
<evidence type="ECO:0000313" key="2">
    <source>
        <dbReference type="Proteomes" id="UP000250235"/>
    </source>
</evidence>